<dbReference type="Pfam" id="PF10094">
    <property type="entry name" value="DUF2332"/>
    <property type="match status" value="1"/>
</dbReference>
<accession>A0A1H7TW59</accession>
<dbReference type="AlphaFoldDB" id="A0A1H7TW59"/>
<name>A0A1H7TW59_9NOCA</name>
<organism evidence="1 2">
    <name type="scientific">Rhodococcus maanshanensis</name>
    <dbReference type="NCBI Taxonomy" id="183556"/>
    <lineage>
        <taxon>Bacteria</taxon>
        <taxon>Bacillati</taxon>
        <taxon>Actinomycetota</taxon>
        <taxon>Actinomycetes</taxon>
        <taxon>Mycobacteriales</taxon>
        <taxon>Nocardiaceae</taxon>
        <taxon>Rhodococcus</taxon>
    </lineage>
</organism>
<proteinExistence type="predicted"/>
<evidence type="ECO:0000313" key="2">
    <source>
        <dbReference type="Proteomes" id="UP000198677"/>
    </source>
</evidence>
<protein>
    <recommendedName>
        <fullName evidence="3">DUF2332 domain-containing protein</fullName>
    </recommendedName>
</protein>
<sequence length="373" mass="38437">MPRSTAGSAAPAGRARTLAQVYRRFGEVDAAETSPLYARVAVALSESDEALRAIEAAPARKRHPTVILAALCDLALAGRAPALAAAYAAGDGDAAARAAIDALLRMTDSVVAIVVRRKVLTDETGCGAVLYPAIAEVARRVGANAVGLIDVGCSAGLDLNVDRVGITYSNGQTLGDPSSPVQLSSSVVGDRPIPALAMPEVVARVGIDLDPIDVTDADDARWLRACLGPDQPVRAARLDAEMALTATSPPLLLRGDAVELMPEAFARVPADALPVVTTTWALSQLSLEGRLRFLHSLDEAAAGRAVAWVSAEGVGVAPAIPTLGDRRASGHSIIGLAVFDGSALHAEAIGRCWSRGRLLTWLTGGRQASGSAT</sequence>
<evidence type="ECO:0000313" key="1">
    <source>
        <dbReference type="EMBL" id="SEL88676.1"/>
    </source>
</evidence>
<reference evidence="2" key="1">
    <citation type="submission" date="2016-10" db="EMBL/GenBank/DDBJ databases">
        <authorList>
            <person name="Varghese N."/>
            <person name="Submissions S."/>
        </authorList>
    </citation>
    <scope>NUCLEOTIDE SEQUENCE [LARGE SCALE GENOMIC DNA]</scope>
    <source>
        <strain evidence="2">DSM 44675</strain>
    </source>
</reference>
<keyword evidence="2" id="KW-1185">Reference proteome</keyword>
<dbReference type="InterPro" id="IPR011200">
    <property type="entry name" value="UCP012608"/>
</dbReference>
<dbReference type="Proteomes" id="UP000198677">
    <property type="component" value="Unassembled WGS sequence"/>
</dbReference>
<gene>
    <name evidence="1" type="ORF">SAMN05444583_116118</name>
</gene>
<dbReference type="EMBL" id="FOAW01000016">
    <property type="protein sequence ID" value="SEL88676.1"/>
    <property type="molecule type" value="Genomic_DNA"/>
</dbReference>
<evidence type="ECO:0008006" key="3">
    <source>
        <dbReference type="Google" id="ProtNLM"/>
    </source>
</evidence>
<dbReference type="OrthoDB" id="8899077at2"/>